<evidence type="ECO:0000256" key="1">
    <source>
        <dbReference type="SAM" id="Phobius"/>
    </source>
</evidence>
<dbReference type="OrthoDB" id="5292493at2"/>
<dbReference type="SUPFAM" id="SSF50998">
    <property type="entry name" value="Quinoprotein alcohol dehydrogenase-like"/>
    <property type="match status" value="1"/>
</dbReference>
<gene>
    <name evidence="2" type="ORF">FCN74_05790</name>
</gene>
<keyword evidence="1" id="KW-0812">Transmembrane</keyword>
<name>A0A4U5TQQ8_9FLAO</name>
<keyword evidence="3" id="KW-1185">Reference proteome</keyword>
<evidence type="ECO:0000313" key="2">
    <source>
        <dbReference type="EMBL" id="TKS56547.1"/>
    </source>
</evidence>
<sequence length="280" mass="32947">MFKNLLGLKIIVFLCVALVATLLIFKDFILESEQEDYHYKLVREWTLPDELNEISGMIHLDKNRIFCIQDEDGYLFIYNLKTKSIDQKIKFGPGGDYESITKVNDTIYVLRSDGKLFEIKNAFKNIDVNTYQSNYSSRYNFEGLSFDSVQNRLLIAPKYKLKRQSGKKPIFGFDLNRHKFIDTPIYQLNLNDNLLKKHPEFMPASLTYYASTKKYYMLDGRHRRLLILNSSFKPQKIYKLNISELPQPESLSFYIDKFYISSEADQGIAPHIYEIVLKKY</sequence>
<organism evidence="2 3">
    <name type="scientific">Mesohalobacter halotolerans</name>
    <dbReference type="NCBI Taxonomy" id="1883405"/>
    <lineage>
        <taxon>Bacteria</taxon>
        <taxon>Pseudomonadati</taxon>
        <taxon>Bacteroidota</taxon>
        <taxon>Flavobacteriia</taxon>
        <taxon>Flavobacteriales</taxon>
        <taxon>Flavobacteriaceae</taxon>
        <taxon>Mesohalobacter</taxon>
    </lineage>
</organism>
<accession>A0A4U5TQQ8</accession>
<reference evidence="2 3" key="1">
    <citation type="submission" date="2019-04" db="EMBL/GenBank/DDBJ databases">
        <title>Psychroflexus halotolerans sp. nov., isolated from a marine solar saltern.</title>
        <authorList>
            <person name="Feng X."/>
        </authorList>
    </citation>
    <scope>NUCLEOTIDE SEQUENCE [LARGE SCALE GENOMIC DNA]</scope>
    <source>
        <strain evidence="2 3">WDS2C27</strain>
    </source>
</reference>
<proteinExistence type="predicted"/>
<dbReference type="InterPro" id="IPR011047">
    <property type="entry name" value="Quinoprotein_ADH-like_sf"/>
</dbReference>
<dbReference type="RefSeq" id="WP_138931650.1">
    <property type="nucleotide sequence ID" value="NZ_SWMU01000002.1"/>
</dbReference>
<keyword evidence="1" id="KW-1133">Transmembrane helix</keyword>
<keyword evidence="1" id="KW-0472">Membrane</keyword>
<dbReference type="Proteomes" id="UP000306552">
    <property type="component" value="Unassembled WGS sequence"/>
</dbReference>
<feature type="transmembrane region" description="Helical" evidence="1">
    <location>
        <begin position="6"/>
        <end position="25"/>
    </location>
</feature>
<dbReference type="AlphaFoldDB" id="A0A4U5TQQ8"/>
<evidence type="ECO:0008006" key="4">
    <source>
        <dbReference type="Google" id="ProtNLM"/>
    </source>
</evidence>
<protein>
    <recommendedName>
        <fullName evidence="4">6-bladed beta-propeller</fullName>
    </recommendedName>
</protein>
<evidence type="ECO:0000313" key="3">
    <source>
        <dbReference type="Proteomes" id="UP000306552"/>
    </source>
</evidence>
<dbReference type="EMBL" id="SWMU01000002">
    <property type="protein sequence ID" value="TKS56547.1"/>
    <property type="molecule type" value="Genomic_DNA"/>
</dbReference>
<comment type="caution">
    <text evidence="2">The sequence shown here is derived from an EMBL/GenBank/DDBJ whole genome shotgun (WGS) entry which is preliminary data.</text>
</comment>